<organism evidence="3 4">
    <name type="scientific">Peteryoungia aggregata LMG 23059</name>
    <dbReference type="NCBI Taxonomy" id="1368425"/>
    <lineage>
        <taxon>Bacteria</taxon>
        <taxon>Pseudomonadati</taxon>
        <taxon>Pseudomonadota</taxon>
        <taxon>Alphaproteobacteria</taxon>
        <taxon>Hyphomicrobiales</taxon>
        <taxon>Rhizobiaceae</taxon>
        <taxon>Peteryoungia</taxon>
    </lineage>
</organism>
<gene>
    <name evidence="3" type="ORF">J2045_004514</name>
</gene>
<dbReference type="RefSeq" id="WP_307377400.1">
    <property type="nucleotide sequence ID" value="NZ_JAUSUW010000021.1"/>
</dbReference>
<reference evidence="3 4" key="1">
    <citation type="submission" date="2023-07" db="EMBL/GenBank/DDBJ databases">
        <title>Genomic Encyclopedia of Type Strains, Phase IV (KMG-IV): sequencing the most valuable type-strain genomes for metagenomic binning, comparative biology and taxonomic classification.</title>
        <authorList>
            <person name="Goeker M."/>
        </authorList>
    </citation>
    <scope>NUCLEOTIDE SEQUENCE [LARGE SCALE GENOMIC DNA]</scope>
    <source>
        <strain evidence="3 4">DSM 1111</strain>
    </source>
</reference>
<proteinExistence type="predicted"/>
<evidence type="ECO:0000313" key="4">
    <source>
        <dbReference type="Proteomes" id="UP001238496"/>
    </source>
</evidence>
<keyword evidence="2" id="KW-0812">Transmembrane</keyword>
<dbReference type="Proteomes" id="UP001238496">
    <property type="component" value="Unassembled WGS sequence"/>
</dbReference>
<evidence type="ECO:0000313" key="3">
    <source>
        <dbReference type="EMBL" id="MDQ0423462.1"/>
    </source>
</evidence>
<sequence>MDYELDDFSPSSRRSRSIAWLALLSGVALIMIAVGSPQATPASGIGPTSLRASPLPPQADPAFTSSIIPSAVALEAPSPTAAIKHEATLPLRERHILIVLLLVCFTAMAAGGAALWKRGWRELVQRDHSTSAS</sequence>
<keyword evidence="4" id="KW-1185">Reference proteome</keyword>
<feature type="transmembrane region" description="Helical" evidence="2">
    <location>
        <begin position="18"/>
        <end position="36"/>
    </location>
</feature>
<evidence type="ECO:0008006" key="5">
    <source>
        <dbReference type="Google" id="ProtNLM"/>
    </source>
</evidence>
<feature type="region of interest" description="Disordered" evidence="1">
    <location>
        <begin position="39"/>
        <end position="58"/>
    </location>
</feature>
<keyword evidence="2" id="KW-1133">Transmembrane helix</keyword>
<dbReference type="EMBL" id="JAUSUW010000021">
    <property type="protein sequence ID" value="MDQ0423462.1"/>
    <property type="molecule type" value="Genomic_DNA"/>
</dbReference>
<evidence type="ECO:0000256" key="1">
    <source>
        <dbReference type="SAM" id="MobiDB-lite"/>
    </source>
</evidence>
<comment type="caution">
    <text evidence="3">The sequence shown here is derived from an EMBL/GenBank/DDBJ whole genome shotgun (WGS) entry which is preliminary data.</text>
</comment>
<name>A0ABU0GDP5_9HYPH</name>
<accession>A0ABU0GDP5</accession>
<keyword evidence="2" id="KW-0472">Membrane</keyword>
<feature type="transmembrane region" description="Helical" evidence="2">
    <location>
        <begin position="96"/>
        <end position="116"/>
    </location>
</feature>
<evidence type="ECO:0000256" key="2">
    <source>
        <dbReference type="SAM" id="Phobius"/>
    </source>
</evidence>
<protein>
    <recommendedName>
        <fullName evidence="5">Transmembrane protein</fullName>
    </recommendedName>
</protein>